<evidence type="ECO:0000313" key="2">
    <source>
        <dbReference type="EMBL" id="ORX55132.1"/>
    </source>
</evidence>
<proteinExistence type="predicted"/>
<comment type="caution">
    <text evidence="2">The sequence shown here is derived from an EMBL/GenBank/DDBJ whole genome shotgun (WGS) entry which is preliminary data.</text>
</comment>
<dbReference type="AlphaFoldDB" id="A0A1X2GJI7"/>
<sequence length="209" mass="22954">MLCLKQEQIDINQGDGSAHSAIRPPSLLDLDYWEKISMEEIPKKKLKTQWESSQKKHLCHSSRPHNLHSIAIIACVCSPLMASEHVRLSTVSCVFPSSSHQEDWFLTPCLGGDDLARFIARHRTTSPIVPGIRANTASPSPVPASEAGKKRSGDEGDEDRFYGSNEALRGVDILDLVKYLLPALNGCSGMSGHLTMVGAVWPCQFFAID</sequence>
<feature type="region of interest" description="Disordered" evidence="1">
    <location>
        <begin position="130"/>
        <end position="161"/>
    </location>
</feature>
<protein>
    <submittedName>
        <fullName evidence="2">Uncharacterized protein</fullName>
    </submittedName>
</protein>
<reference evidence="2 3" key="1">
    <citation type="submission" date="2016-07" db="EMBL/GenBank/DDBJ databases">
        <title>Pervasive Adenine N6-methylation of Active Genes in Fungi.</title>
        <authorList>
            <consortium name="DOE Joint Genome Institute"/>
            <person name="Mondo S.J."/>
            <person name="Dannebaum R.O."/>
            <person name="Kuo R.C."/>
            <person name="Labutti K."/>
            <person name="Haridas S."/>
            <person name="Kuo A."/>
            <person name="Salamov A."/>
            <person name="Ahrendt S.R."/>
            <person name="Lipzen A."/>
            <person name="Sullivan W."/>
            <person name="Andreopoulos W.B."/>
            <person name="Clum A."/>
            <person name="Lindquist E."/>
            <person name="Daum C."/>
            <person name="Ramamoorthy G.K."/>
            <person name="Gryganskyi A."/>
            <person name="Culley D."/>
            <person name="Magnuson J.K."/>
            <person name="James T.Y."/>
            <person name="O'Malley M.A."/>
            <person name="Stajich J.E."/>
            <person name="Spatafora J.W."/>
            <person name="Visel A."/>
            <person name="Grigoriev I.V."/>
        </authorList>
    </citation>
    <scope>NUCLEOTIDE SEQUENCE [LARGE SCALE GENOMIC DNA]</scope>
    <source>
        <strain evidence="2 3">NRRL 3301</strain>
    </source>
</reference>
<organism evidence="2 3">
    <name type="scientific">Hesseltinella vesiculosa</name>
    <dbReference type="NCBI Taxonomy" id="101127"/>
    <lineage>
        <taxon>Eukaryota</taxon>
        <taxon>Fungi</taxon>
        <taxon>Fungi incertae sedis</taxon>
        <taxon>Mucoromycota</taxon>
        <taxon>Mucoromycotina</taxon>
        <taxon>Mucoromycetes</taxon>
        <taxon>Mucorales</taxon>
        <taxon>Cunninghamellaceae</taxon>
        <taxon>Hesseltinella</taxon>
    </lineage>
</organism>
<dbReference type="Proteomes" id="UP000242146">
    <property type="component" value="Unassembled WGS sequence"/>
</dbReference>
<dbReference type="EMBL" id="MCGT01000012">
    <property type="protein sequence ID" value="ORX55132.1"/>
    <property type="molecule type" value="Genomic_DNA"/>
</dbReference>
<keyword evidence="3" id="KW-1185">Reference proteome</keyword>
<accession>A0A1X2GJI7</accession>
<gene>
    <name evidence="2" type="ORF">DM01DRAFT_323314</name>
</gene>
<evidence type="ECO:0000313" key="3">
    <source>
        <dbReference type="Proteomes" id="UP000242146"/>
    </source>
</evidence>
<name>A0A1X2GJI7_9FUNG</name>
<evidence type="ECO:0000256" key="1">
    <source>
        <dbReference type="SAM" id="MobiDB-lite"/>
    </source>
</evidence>